<gene>
    <name evidence="1" type="ORF">MPEAHAMD_6658</name>
</gene>
<organism evidence="1 2">
    <name type="scientific">Methylobacterium frigidaeris</name>
    <dbReference type="NCBI Taxonomy" id="2038277"/>
    <lineage>
        <taxon>Bacteria</taxon>
        <taxon>Pseudomonadati</taxon>
        <taxon>Pseudomonadota</taxon>
        <taxon>Alphaproteobacteria</taxon>
        <taxon>Hyphomicrobiales</taxon>
        <taxon>Methylobacteriaceae</taxon>
        <taxon>Methylobacterium</taxon>
    </lineage>
</organism>
<name>A0AA37M811_9HYPH</name>
<dbReference type="AlphaFoldDB" id="A0AA37M811"/>
<dbReference type="RefSeq" id="WP_238193499.1">
    <property type="nucleotide sequence ID" value="NZ_BPQJ01000066.1"/>
</dbReference>
<reference evidence="1" key="1">
    <citation type="journal article" date="2016" name="Front. Microbiol.">
        <title>Genome Sequence of the Piezophilic, Mesophilic Sulfate-Reducing Bacterium Desulfovibrio indicus J2T.</title>
        <authorList>
            <person name="Cao J."/>
            <person name="Maignien L."/>
            <person name="Shao Z."/>
            <person name="Alain K."/>
            <person name="Jebbar M."/>
        </authorList>
    </citation>
    <scope>NUCLEOTIDE SEQUENCE</scope>
    <source>
        <strain evidence="1">JCM 32048</strain>
    </source>
</reference>
<comment type="caution">
    <text evidence="1">The sequence shown here is derived from an EMBL/GenBank/DDBJ whole genome shotgun (WGS) entry which is preliminary data.</text>
</comment>
<accession>A0AA37M811</accession>
<evidence type="ECO:0000313" key="1">
    <source>
        <dbReference type="EMBL" id="GJD66460.1"/>
    </source>
</evidence>
<sequence length="131" mass="14971">MIDSAQSSTFAELDARLPGVSPEDEAYVRGFLVHILPQGVPTYLRRVLSVEPHSDDPDGIEATVEIFDGGKMFLKLSGPDGEEHLRFGFPTGDMPFHWHARTKAWRRLPSFRMRDQEKFLRSVDRLFKALK</sequence>
<keyword evidence="2" id="KW-1185">Reference proteome</keyword>
<dbReference type="EMBL" id="BPQJ01000066">
    <property type="protein sequence ID" value="GJD66460.1"/>
    <property type="molecule type" value="Genomic_DNA"/>
</dbReference>
<proteinExistence type="predicted"/>
<dbReference type="Proteomes" id="UP001055286">
    <property type="component" value="Unassembled WGS sequence"/>
</dbReference>
<protein>
    <submittedName>
        <fullName evidence="1">Uncharacterized protein</fullName>
    </submittedName>
</protein>
<reference evidence="1" key="2">
    <citation type="submission" date="2021-08" db="EMBL/GenBank/DDBJ databases">
        <authorList>
            <person name="Tani A."/>
            <person name="Ola A."/>
            <person name="Ogura Y."/>
            <person name="Katsura K."/>
            <person name="Hayashi T."/>
        </authorList>
    </citation>
    <scope>NUCLEOTIDE SEQUENCE</scope>
    <source>
        <strain evidence="1">JCM 32048</strain>
    </source>
</reference>
<evidence type="ECO:0000313" key="2">
    <source>
        <dbReference type="Proteomes" id="UP001055286"/>
    </source>
</evidence>